<sequence length="125" mass="14389">MEPNCDLIFAPAIPTDIHGIKILRQPSDSKLAELGVTSWPIWESTPRKFPWKFKKTETMYFLEGKVKVTIDDNHKEEEQKALELMAGDLVVIPKDKKVVVDVTEAVKKHYYREYEIVKSESPSKA</sequence>
<evidence type="ECO:0000259" key="1">
    <source>
        <dbReference type="Pfam" id="PF05899"/>
    </source>
</evidence>
<dbReference type="EMBL" id="OU466862">
    <property type="protein sequence ID" value="CAH2070885.1"/>
    <property type="molecule type" value="Genomic_DNA"/>
</dbReference>
<dbReference type="SUPFAM" id="SSF51182">
    <property type="entry name" value="RmlC-like cupins"/>
    <property type="match status" value="1"/>
</dbReference>
<name>A0AAU9SV71_THLAR</name>
<dbReference type="PANTHER" id="PTHR33271">
    <property type="entry name" value="OS04G0445200 PROTEIN"/>
    <property type="match status" value="1"/>
</dbReference>
<accession>A0AAU9SV71</accession>
<evidence type="ECO:0000313" key="3">
    <source>
        <dbReference type="Proteomes" id="UP000836841"/>
    </source>
</evidence>
<reference evidence="2 3" key="1">
    <citation type="submission" date="2022-03" db="EMBL/GenBank/DDBJ databases">
        <authorList>
            <person name="Nunn A."/>
            <person name="Chopra R."/>
            <person name="Nunn A."/>
            <person name="Contreras Garrido A."/>
        </authorList>
    </citation>
    <scope>NUCLEOTIDE SEQUENCE [LARGE SCALE GENOMIC DNA]</scope>
</reference>
<dbReference type="InterPro" id="IPR014710">
    <property type="entry name" value="RmlC-like_jellyroll"/>
</dbReference>
<dbReference type="InterPro" id="IPR008579">
    <property type="entry name" value="UGlyAH_Cupin_dom"/>
</dbReference>
<evidence type="ECO:0000313" key="2">
    <source>
        <dbReference type="EMBL" id="CAH2070885.1"/>
    </source>
</evidence>
<dbReference type="Pfam" id="PF05899">
    <property type="entry name" value="Cupin_3"/>
    <property type="match status" value="1"/>
</dbReference>
<dbReference type="Proteomes" id="UP000836841">
    <property type="component" value="Chromosome 6"/>
</dbReference>
<feature type="domain" description="(S)-ureidoglycine aminohydrolase cupin" evidence="1">
    <location>
        <begin position="32"/>
        <end position="110"/>
    </location>
</feature>
<dbReference type="CDD" id="cd02227">
    <property type="entry name" value="cupin_TM1112-like"/>
    <property type="match status" value="1"/>
</dbReference>
<dbReference type="PANTHER" id="PTHR33271:SF1">
    <property type="entry name" value="RMLC-LIKE JELLY ROLL PROTEIN-RELATED"/>
    <property type="match status" value="1"/>
</dbReference>
<keyword evidence="3" id="KW-1185">Reference proteome</keyword>
<protein>
    <recommendedName>
        <fullName evidence="1">(S)-ureidoglycine aminohydrolase cupin domain-containing protein</fullName>
    </recommendedName>
</protein>
<dbReference type="AlphaFoldDB" id="A0AAU9SV71"/>
<dbReference type="InterPro" id="IPR011051">
    <property type="entry name" value="RmlC_Cupin_sf"/>
</dbReference>
<gene>
    <name evidence="2" type="ORF">TAV2_LOCUS21845</name>
</gene>
<dbReference type="Gene3D" id="2.60.120.10">
    <property type="entry name" value="Jelly Rolls"/>
    <property type="match status" value="1"/>
</dbReference>
<proteinExistence type="predicted"/>
<organism evidence="2 3">
    <name type="scientific">Thlaspi arvense</name>
    <name type="common">Field penny-cress</name>
    <dbReference type="NCBI Taxonomy" id="13288"/>
    <lineage>
        <taxon>Eukaryota</taxon>
        <taxon>Viridiplantae</taxon>
        <taxon>Streptophyta</taxon>
        <taxon>Embryophyta</taxon>
        <taxon>Tracheophyta</taxon>
        <taxon>Spermatophyta</taxon>
        <taxon>Magnoliopsida</taxon>
        <taxon>eudicotyledons</taxon>
        <taxon>Gunneridae</taxon>
        <taxon>Pentapetalae</taxon>
        <taxon>rosids</taxon>
        <taxon>malvids</taxon>
        <taxon>Brassicales</taxon>
        <taxon>Brassicaceae</taxon>
        <taxon>Thlaspideae</taxon>
        <taxon>Thlaspi</taxon>
    </lineage>
</organism>